<proteinExistence type="predicted"/>
<dbReference type="PANTHER" id="PTHR38663:SF1">
    <property type="entry name" value="L-ORNITHINE N(5)-MONOOXYGENASE"/>
    <property type="match status" value="1"/>
</dbReference>
<accession>A0A2S9Q2C6</accession>
<dbReference type="EMBL" id="PVLV01000028">
    <property type="protein sequence ID" value="PRH80821.1"/>
    <property type="molecule type" value="Genomic_DNA"/>
</dbReference>
<keyword evidence="4" id="KW-1185">Reference proteome</keyword>
<feature type="domain" description="FAD/NAD(P)-binding" evidence="1">
    <location>
        <begin position="40"/>
        <end position="259"/>
    </location>
</feature>
<protein>
    <submittedName>
        <fullName evidence="3">Uncharacterized protein</fullName>
    </submittedName>
</protein>
<reference evidence="3 4" key="1">
    <citation type="submission" date="2018-03" db="EMBL/GenBank/DDBJ databases">
        <title>Novel Streptomyces sp. from soil.</title>
        <authorList>
            <person name="Tan G.Y.A."/>
            <person name="Lee Z.Y."/>
        </authorList>
    </citation>
    <scope>NUCLEOTIDE SEQUENCE [LARGE SCALE GENOMIC DNA]</scope>
    <source>
        <strain evidence="3 4">ST5x</strain>
    </source>
</reference>
<dbReference type="OrthoDB" id="9778740at2"/>
<sequence>MITFVPEPHLLDSPRGRHWPAAIGVSPGAGPAVPPPATADVVIVGAGPAGLAVASALWHLGVHDVVLLDRDGRPCGRFLERVDTLGQRVLRSPYEHHPGVEGYRDCELLDFARLHWSRLTPVERREIRMAQAGHRSVVPVDVFEAYCRHVATLHHVDERTWRATVRDVRPAAETVTVRGEGVSVTAPYAVLCLGEERRAAPADWWQGEPAPRGVSYWDEPVPRDAEQLVVVGAGLSAAHLIANALTDGRRVHWIVRAAEERYQCADVNASFFRAEGRARFDGTSWDDRLTLMGGHRRASVMFEFRPLLRAAEADGRLTVHRGRAVTGVQPERAGRVAVRLADGGHVVADHAVLALGTTVSSGDRLLPEGVAAVRDGWPDLDERTLAFRNAPRVFAVGAAAGMVLGPAARNIDGHRVATARVATAVAHGLEAASGLRRGDHRLVAHV</sequence>
<dbReference type="SUPFAM" id="SSF51905">
    <property type="entry name" value="FAD/NAD(P)-binding domain"/>
    <property type="match status" value="1"/>
</dbReference>
<dbReference type="Pfam" id="PF07992">
    <property type="entry name" value="Pyr_redox_2"/>
    <property type="match status" value="1"/>
</dbReference>
<comment type="caution">
    <text evidence="3">The sequence shown here is derived from an EMBL/GenBank/DDBJ whole genome shotgun (WGS) entry which is preliminary data.</text>
</comment>
<dbReference type="Gene3D" id="3.50.50.60">
    <property type="entry name" value="FAD/NAD(P)-binding domain"/>
    <property type="match status" value="2"/>
</dbReference>
<dbReference type="PRINTS" id="PR00411">
    <property type="entry name" value="PNDRDTASEI"/>
</dbReference>
<dbReference type="InterPro" id="IPR036188">
    <property type="entry name" value="FAD/NAD-bd_sf"/>
</dbReference>
<dbReference type="Pfam" id="PF13454">
    <property type="entry name" value="NAD_binding_9"/>
    <property type="match status" value="1"/>
</dbReference>
<evidence type="ECO:0000313" key="3">
    <source>
        <dbReference type="EMBL" id="PRH80821.1"/>
    </source>
</evidence>
<evidence type="ECO:0000259" key="1">
    <source>
        <dbReference type="Pfam" id="PF07992"/>
    </source>
</evidence>
<evidence type="ECO:0000313" key="4">
    <source>
        <dbReference type="Proteomes" id="UP000239322"/>
    </source>
</evidence>
<dbReference type="RefSeq" id="WP_105867106.1">
    <property type="nucleotide sequence ID" value="NZ_PVLV01000028.1"/>
</dbReference>
<evidence type="ECO:0000259" key="2">
    <source>
        <dbReference type="Pfam" id="PF13454"/>
    </source>
</evidence>
<dbReference type="PANTHER" id="PTHR38663">
    <property type="match status" value="1"/>
</dbReference>
<dbReference type="InterPro" id="IPR038732">
    <property type="entry name" value="HpyO/CreE_NAD-binding"/>
</dbReference>
<dbReference type="Proteomes" id="UP000239322">
    <property type="component" value="Unassembled WGS sequence"/>
</dbReference>
<name>A0A2S9Q2C6_9ACTN</name>
<feature type="domain" description="FAD-dependent urate hydroxylase HpyO/Asp monooxygenase CreE-like FAD/NAD(P)-binding" evidence="2">
    <location>
        <begin position="304"/>
        <end position="357"/>
    </location>
</feature>
<dbReference type="AlphaFoldDB" id="A0A2S9Q2C6"/>
<organism evidence="3 4">
    <name type="scientific">Streptomyces solincola</name>
    <dbReference type="NCBI Taxonomy" id="2100817"/>
    <lineage>
        <taxon>Bacteria</taxon>
        <taxon>Bacillati</taxon>
        <taxon>Actinomycetota</taxon>
        <taxon>Actinomycetes</taxon>
        <taxon>Kitasatosporales</taxon>
        <taxon>Streptomycetaceae</taxon>
        <taxon>Streptomyces</taxon>
    </lineage>
</organism>
<dbReference type="InterPro" id="IPR023753">
    <property type="entry name" value="FAD/NAD-binding_dom"/>
</dbReference>
<dbReference type="GO" id="GO:0016491">
    <property type="term" value="F:oxidoreductase activity"/>
    <property type="evidence" value="ECO:0007669"/>
    <property type="project" value="InterPro"/>
</dbReference>
<gene>
    <name evidence="3" type="ORF">C6N75_02070</name>
</gene>